<sequence>MVDELLLRWLVTGLFVLSGATYVVAAIGQRRRWVYLVSNGLHLVMAIAMVVMIWPWGIHAPTTGPAAFFLLAAGWFVALSVVSAKTIAQRVAGSYHALMMLAMTWMYVMMNGHLLPGNPVTPHPASTAISMPGMEMSAMPMPADSTQPGWVDSVNWLWFLVFTAAAIVWAFISLAGWRRGATGCKRDVLAQTGRMSMALAMAIVFAALLFGG</sequence>
<evidence type="ECO:0000313" key="2">
    <source>
        <dbReference type="EMBL" id="KZS59744.1"/>
    </source>
</evidence>
<feature type="transmembrane region" description="Helical" evidence="1">
    <location>
        <begin position="66"/>
        <end position="84"/>
    </location>
</feature>
<proteinExistence type="predicted"/>
<feature type="transmembrane region" description="Helical" evidence="1">
    <location>
        <begin position="34"/>
        <end position="54"/>
    </location>
</feature>
<feature type="transmembrane region" description="Helical" evidence="1">
    <location>
        <begin position="6"/>
        <end position="27"/>
    </location>
</feature>
<gene>
    <name evidence="2" type="ORF">A4G28_14225</name>
</gene>
<keyword evidence="1" id="KW-0812">Transmembrane</keyword>
<name>A0A163XTR0_9MYCO</name>
<keyword evidence="3" id="KW-1185">Reference proteome</keyword>
<keyword evidence="1" id="KW-1133">Transmembrane helix</keyword>
<evidence type="ECO:0000256" key="1">
    <source>
        <dbReference type="SAM" id="Phobius"/>
    </source>
</evidence>
<keyword evidence="1" id="KW-0472">Membrane</keyword>
<dbReference type="InterPro" id="IPR033458">
    <property type="entry name" value="DUF5134"/>
</dbReference>
<dbReference type="Pfam" id="PF17197">
    <property type="entry name" value="DUF5134"/>
    <property type="match status" value="1"/>
</dbReference>
<dbReference type="AlphaFoldDB" id="A0A163XTR0"/>
<evidence type="ECO:0008006" key="4">
    <source>
        <dbReference type="Google" id="ProtNLM"/>
    </source>
</evidence>
<dbReference type="EMBL" id="LWCI01000134">
    <property type="protein sequence ID" value="KZS59744.1"/>
    <property type="molecule type" value="Genomic_DNA"/>
</dbReference>
<feature type="transmembrane region" description="Helical" evidence="1">
    <location>
        <begin position="188"/>
        <end position="210"/>
    </location>
</feature>
<dbReference type="RefSeq" id="WP_036408875.1">
    <property type="nucleotide sequence ID" value="NZ_CP089224.1"/>
</dbReference>
<feature type="transmembrane region" description="Helical" evidence="1">
    <location>
        <begin position="156"/>
        <end position="176"/>
    </location>
</feature>
<comment type="caution">
    <text evidence="2">The sequence shown here is derived from an EMBL/GenBank/DDBJ whole genome shotgun (WGS) entry which is preliminary data.</text>
</comment>
<protein>
    <recommendedName>
        <fullName evidence="4">DUF5134 domain-containing protein</fullName>
    </recommendedName>
</protein>
<accession>A0A163XTR0</accession>
<feature type="transmembrane region" description="Helical" evidence="1">
    <location>
        <begin position="91"/>
        <end position="110"/>
    </location>
</feature>
<dbReference type="Proteomes" id="UP000077342">
    <property type="component" value="Unassembled WGS sequence"/>
</dbReference>
<organism evidence="2 3">
    <name type="scientific">Mycobacterium ostraviense</name>
    <dbReference type="NCBI Taxonomy" id="2738409"/>
    <lineage>
        <taxon>Bacteria</taxon>
        <taxon>Bacillati</taxon>
        <taxon>Actinomycetota</taxon>
        <taxon>Actinomycetes</taxon>
        <taxon>Mycobacteriales</taxon>
        <taxon>Mycobacteriaceae</taxon>
        <taxon>Mycobacterium</taxon>
    </lineage>
</organism>
<evidence type="ECO:0000313" key="3">
    <source>
        <dbReference type="Proteomes" id="UP000077342"/>
    </source>
</evidence>
<reference evidence="3" key="1">
    <citation type="submission" date="2016-04" db="EMBL/GenBank/DDBJ databases">
        <authorList>
            <person name="Strapagiel D."/>
            <person name="Borowka P."/>
            <person name="Marciniak B."/>
            <person name="Bakula Z."/>
            <person name="Van Ingen J."/>
            <person name="Safianowska A."/>
            <person name="Dziadek J."/>
            <person name="Jagielski T."/>
        </authorList>
    </citation>
    <scope>NUCLEOTIDE SEQUENCE [LARGE SCALE GENOMIC DNA]</scope>
    <source>
        <strain evidence="3">1010001458</strain>
    </source>
</reference>